<dbReference type="Pfam" id="PF00743">
    <property type="entry name" value="FMO-like"/>
    <property type="match status" value="1"/>
</dbReference>
<evidence type="ECO:0000256" key="3">
    <source>
        <dbReference type="ARBA" id="ARBA00023002"/>
    </source>
</evidence>
<evidence type="ECO:0000256" key="2">
    <source>
        <dbReference type="ARBA" id="ARBA00022827"/>
    </source>
</evidence>
<evidence type="ECO:0000256" key="1">
    <source>
        <dbReference type="ARBA" id="ARBA00022630"/>
    </source>
</evidence>
<keyword evidence="5" id="KW-1185">Reference proteome</keyword>
<dbReference type="SUPFAM" id="SSF51905">
    <property type="entry name" value="FAD/NAD(P)-binding domain"/>
    <property type="match status" value="1"/>
</dbReference>
<proteinExistence type="predicted"/>
<keyword evidence="2" id="KW-0274">FAD</keyword>
<dbReference type="PANTHER" id="PTHR43539:SF68">
    <property type="entry name" value="FLAVIN-BINDING MONOOXYGENASE-LIKE PROTEIN (AFU_ORTHOLOGUE AFUA_4G09220)"/>
    <property type="match status" value="1"/>
</dbReference>
<accession>A0ABR0ENW4</accession>
<dbReference type="Gene3D" id="3.50.50.60">
    <property type="entry name" value="FAD/NAD(P)-binding domain"/>
    <property type="match status" value="1"/>
</dbReference>
<protein>
    <recommendedName>
        <fullName evidence="6">Flavin-containing monooxygenase</fullName>
    </recommendedName>
</protein>
<dbReference type="InterPro" id="IPR036188">
    <property type="entry name" value="FAD/NAD-bd_sf"/>
</dbReference>
<dbReference type="PANTHER" id="PTHR43539">
    <property type="entry name" value="FLAVIN-BINDING MONOOXYGENASE-LIKE PROTEIN (AFU_ORTHOLOGUE AFUA_4G09220)"/>
    <property type="match status" value="1"/>
</dbReference>
<keyword evidence="1" id="KW-0285">Flavoprotein</keyword>
<evidence type="ECO:0000313" key="5">
    <source>
        <dbReference type="Proteomes" id="UP001305779"/>
    </source>
</evidence>
<dbReference type="Proteomes" id="UP001305779">
    <property type="component" value="Unassembled WGS sequence"/>
</dbReference>
<sequence>MLAFTDTFRTFYSPDLVFATLTKLSQERQRSKFELSGKEPQAVENSWIDVTLDCAVKDGDLVGMCTVVVSLVEADGVWKIWMLRSWLESYEGLGHPDEPKPRASNGNVGEDSHVFDAIIVGGGQAGLGVAGRSQALDLDHILFDNRPSIGDSWSQRYDSLKWHTIREYGNLPFGRTWKPDQPMLLPTKQIGAGYKDWALKHGINAQEGTKAMSAQWDDATQLWTVSTTGENGDQKWRCKNLVLSVGTGHKTKSSPTWASDDAVKRFRGKVVHSVDYRNANDFAGKRGVVVGTANTGHDVAEDMANLGLNWYASGWKGTEEKKTQPFTSEFCWKRASLRRTAACGIQSRSFVLLPHLMRTDMKEMLSFPGYCGRLVGFRYGAP</sequence>
<gene>
    <name evidence="4" type="ORF">PRZ48_006725</name>
</gene>
<organism evidence="4 5">
    <name type="scientific">Zasmidium cellare</name>
    <name type="common">Wine cellar mold</name>
    <name type="synonym">Racodium cellare</name>
    <dbReference type="NCBI Taxonomy" id="395010"/>
    <lineage>
        <taxon>Eukaryota</taxon>
        <taxon>Fungi</taxon>
        <taxon>Dikarya</taxon>
        <taxon>Ascomycota</taxon>
        <taxon>Pezizomycotina</taxon>
        <taxon>Dothideomycetes</taxon>
        <taxon>Dothideomycetidae</taxon>
        <taxon>Mycosphaerellales</taxon>
        <taxon>Mycosphaerellaceae</taxon>
        <taxon>Zasmidium</taxon>
    </lineage>
</organism>
<dbReference type="EMBL" id="JAXOVC010000004">
    <property type="protein sequence ID" value="KAK4503297.1"/>
    <property type="molecule type" value="Genomic_DNA"/>
</dbReference>
<evidence type="ECO:0000313" key="4">
    <source>
        <dbReference type="EMBL" id="KAK4503297.1"/>
    </source>
</evidence>
<keyword evidence="3" id="KW-0560">Oxidoreductase</keyword>
<dbReference type="InterPro" id="IPR020946">
    <property type="entry name" value="Flavin_mOase-like"/>
</dbReference>
<comment type="caution">
    <text evidence="4">The sequence shown here is derived from an EMBL/GenBank/DDBJ whole genome shotgun (WGS) entry which is preliminary data.</text>
</comment>
<reference evidence="4 5" key="1">
    <citation type="journal article" date="2023" name="G3 (Bethesda)">
        <title>A chromosome-level genome assembly of Zasmidium syzygii isolated from banana leaves.</title>
        <authorList>
            <person name="van Westerhoven A.C."/>
            <person name="Mehrabi R."/>
            <person name="Talebi R."/>
            <person name="Steentjes M.B.F."/>
            <person name="Corcolon B."/>
            <person name="Chong P.A."/>
            <person name="Kema G.H.J."/>
            <person name="Seidl M.F."/>
        </authorList>
    </citation>
    <scope>NUCLEOTIDE SEQUENCE [LARGE SCALE GENOMIC DNA]</scope>
    <source>
        <strain evidence="4 5">P124</strain>
    </source>
</reference>
<name>A0ABR0ENW4_ZASCE</name>
<dbReference type="InterPro" id="IPR050982">
    <property type="entry name" value="Auxin_biosynth/cation_transpt"/>
</dbReference>
<evidence type="ECO:0008006" key="6">
    <source>
        <dbReference type="Google" id="ProtNLM"/>
    </source>
</evidence>